<dbReference type="OrthoDB" id="2216069at2759"/>
<dbReference type="InterPro" id="IPR036397">
    <property type="entry name" value="RNaseH_sf"/>
</dbReference>
<name>A0A8H7VLT9_9FUNG</name>
<dbReference type="GO" id="GO:0003676">
    <property type="term" value="F:nucleic acid binding"/>
    <property type="evidence" value="ECO:0007669"/>
    <property type="project" value="InterPro"/>
</dbReference>
<accession>A0A8H7VLT9</accession>
<evidence type="ECO:0008006" key="3">
    <source>
        <dbReference type="Google" id="ProtNLM"/>
    </source>
</evidence>
<proteinExistence type="predicted"/>
<protein>
    <recommendedName>
        <fullName evidence="3">Tc1-like transposase DDE domain-containing protein</fullName>
    </recommendedName>
</protein>
<reference evidence="1 2" key="1">
    <citation type="submission" date="2020-12" db="EMBL/GenBank/DDBJ databases">
        <title>Metabolic potential, ecology and presence of endohyphal bacteria is reflected in genomic diversity of Mucoromycotina.</title>
        <authorList>
            <person name="Muszewska A."/>
            <person name="Okrasinska A."/>
            <person name="Steczkiewicz K."/>
            <person name="Drgas O."/>
            <person name="Orlowska M."/>
            <person name="Perlinska-Lenart U."/>
            <person name="Aleksandrzak-Piekarczyk T."/>
            <person name="Szatraj K."/>
            <person name="Zielenkiewicz U."/>
            <person name="Pilsyk S."/>
            <person name="Malc E."/>
            <person name="Mieczkowski P."/>
            <person name="Kruszewska J.S."/>
            <person name="Biernat P."/>
            <person name="Pawlowska J."/>
        </authorList>
    </citation>
    <scope>NUCLEOTIDE SEQUENCE [LARGE SCALE GENOMIC DNA]</scope>
    <source>
        <strain evidence="1 2">CBS 142.35</strain>
    </source>
</reference>
<evidence type="ECO:0000313" key="2">
    <source>
        <dbReference type="Proteomes" id="UP000646827"/>
    </source>
</evidence>
<sequence>MTQFTYKVDAQVCLGSSIWKIRPIFKSIARFYFAWPNSISSAFDFDDRCVFIDEAGFNLHIRRNFGRSKRGSPARAVIPSQRGVSITILGAICELGVINVSVRKPQAVQSSKKRKRNDGTTVLNARIGTRTEHFVEFLDKVMDILDENNMKGRYLVMDNAPIHTNKSIGCLVEQRG</sequence>
<dbReference type="Gene3D" id="3.30.420.10">
    <property type="entry name" value="Ribonuclease H-like superfamily/Ribonuclease H"/>
    <property type="match status" value="1"/>
</dbReference>
<keyword evidence="2" id="KW-1185">Reference proteome</keyword>
<organism evidence="1 2">
    <name type="scientific">Circinella minor</name>
    <dbReference type="NCBI Taxonomy" id="1195481"/>
    <lineage>
        <taxon>Eukaryota</taxon>
        <taxon>Fungi</taxon>
        <taxon>Fungi incertae sedis</taxon>
        <taxon>Mucoromycota</taxon>
        <taxon>Mucoromycotina</taxon>
        <taxon>Mucoromycetes</taxon>
        <taxon>Mucorales</taxon>
        <taxon>Lichtheimiaceae</taxon>
        <taxon>Circinella</taxon>
    </lineage>
</organism>
<dbReference type="EMBL" id="JAEPRB010000116">
    <property type="protein sequence ID" value="KAG2221198.1"/>
    <property type="molecule type" value="Genomic_DNA"/>
</dbReference>
<gene>
    <name evidence="1" type="ORF">INT45_000238</name>
</gene>
<dbReference type="AlphaFoldDB" id="A0A8H7VLT9"/>
<dbReference type="Proteomes" id="UP000646827">
    <property type="component" value="Unassembled WGS sequence"/>
</dbReference>
<comment type="caution">
    <text evidence="1">The sequence shown here is derived from an EMBL/GenBank/DDBJ whole genome shotgun (WGS) entry which is preliminary data.</text>
</comment>
<evidence type="ECO:0000313" key="1">
    <source>
        <dbReference type="EMBL" id="KAG2221198.1"/>
    </source>
</evidence>